<dbReference type="AlphaFoldDB" id="A0A7N5K0I4"/>
<name>A0A7N5K0I4_AILME</name>
<organism evidence="2 3">
    <name type="scientific">Ailuropoda melanoleuca</name>
    <name type="common">Giant panda</name>
    <dbReference type="NCBI Taxonomy" id="9646"/>
    <lineage>
        <taxon>Eukaryota</taxon>
        <taxon>Metazoa</taxon>
        <taxon>Chordata</taxon>
        <taxon>Craniata</taxon>
        <taxon>Vertebrata</taxon>
        <taxon>Euteleostomi</taxon>
        <taxon>Mammalia</taxon>
        <taxon>Eutheria</taxon>
        <taxon>Laurasiatheria</taxon>
        <taxon>Carnivora</taxon>
        <taxon>Caniformia</taxon>
        <taxon>Ursidae</taxon>
        <taxon>Ailuropoda</taxon>
    </lineage>
</organism>
<feature type="compositionally biased region" description="Basic and acidic residues" evidence="1">
    <location>
        <begin position="1"/>
        <end position="11"/>
    </location>
</feature>
<dbReference type="Proteomes" id="UP000008912">
    <property type="component" value="Unassembled WGS sequence"/>
</dbReference>
<protein>
    <submittedName>
        <fullName evidence="2">Uncharacterized protein</fullName>
    </submittedName>
</protein>
<dbReference type="GeneTree" id="ENSGT00950000186164"/>
<proteinExistence type="predicted"/>
<evidence type="ECO:0000313" key="2">
    <source>
        <dbReference type="Ensembl" id="ENSAMEP00000033224.1"/>
    </source>
</evidence>
<dbReference type="Ensembl" id="ENSAMET00000039267.1">
    <property type="protein sequence ID" value="ENSAMEP00000033224.1"/>
    <property type="gene ID" value="ENSAMEG00000024224.1"/>
</dbReference>
<keyword evidence="3" id="KW-1185">Reference proteome</keyword>
<reference evidence="2" key="3">
    <citation type="submission" date="2025-09" db="UniProtKB">
        <authorList>
            <consortium name="Ensembl"/>
        </authorList>
    </citation>
    <scope>IDENTIFICATION</scope>
</reference>
<accession>A0A7N5K0I4</accession>
<sequence length="116" mass="12375">MSAEASGREVAETQSLKAPKPLGLEPGSAAYGLKTLTPNSKYAKVNAGCWLHYLALPTLKGQDTDTLLKVVFSGCSEVLTVVGGSCIAFFLCNALWGPLKLFHDPLMGNHLQFGKH</sequence>
<feature type="region of interest" description="Disordered" evidence="1">
    <location>
        <begin position="1"/>
        <end position="25"/>
    </location>
</feature>
<reference evidence="2 3" key="1">
    <citation type="journal article" date="2010" name="Nature">
        <title>The sequence and de novo assembly of the giant panda genome.</title>
        <authorList>
            <person name="Li R."/>
            <person name="Fan W."/>
            <person name="Tian G."/>
            <person name="Zhu H."/>
            <person name="He L."/>
            <person name="Cai J."/>
            <person name="Huang Q."/>
            <person name="Cai Q."/>
            <person name="Li B."/>
            <person name="Bai Y."/>
            <person name="Zhang Z."/>
            <person name="Zhang Y."/>
            <person name="Wang W."/>
            <person name="Li J."/>
            <person name="Wei F."/>
            <person name="Li H."/>
            <person name="Jian M."/>
            <person name="Li J."/>
            <person name="Zhang Z."/>
            <person name="Nielsen R."/>
            <person name="Li D."/>
            <person name="Gu W."/>
            <person name="Yang Z."/>
            <person name="Xuan Z."/>
            <person name="Ryder O.A."/>
            <person name="Leung F.C."/>
            <person name="Zhou Y."/>
            <person name="Cao J."/>
            <person name="Sun X."/>
            <person name="Fu Y."/>
            <person name="Fang X."/>
            <person name="Guo X."/>
            <person name="Wang B."/>
            <person name="Hou R."/>
            <person name="Shen F."/>
            <person name="Mu B."/>
            <person name="Ni P."/>
            <person name="Lin R."/>
            <person name="Qian W."/>
            <person name="Wang G."/>
            <person name="Yu C."/>
            <person name="Nie W."/>
            <person name="Wang J."/>
            <person name="Wu Z."/>
            <person name="Liang H."/>
            <person name="Min J."/>
            <person name="Wu Q."/>
            <person name="Cheng S."/>
            <person name="Ruan J."/>
            <person name="Wang M."/>
            <person name="Shi Z."/>
            <person name="Wen M."/>
            <person name="Liu B."/>
            <person name="Ren X."/>
            <person name="Zheng H."/>
            <person name="Dong D."/>
            <person name="Cook K."/>
            <person name="Shan G."/>
            <person name="Zhang H."/>
            <person name="Kosiol C."/>
            <person name="Xie X."/>
            <person name="Lu Z."/>
            <person name="Zheng H."/>
            <person name="Li Y."/>
            <person name="Steiner C.C."/>
            <person name="Lam T.T."/>
            <person name="Lin S."/>
            <person name="Zhang Q."/>
            <person name="Li G."/>
            <person name="Tian J."/>
            <person name="Gong T."/>
            <person name="Liu H."/>
            <person name="Zhang D."/>
            <person name="Fang L."/>
            <person name="Ye C."/>
            <person name="Zhang J."/>
            <person name="Hu W."/>
            <person name="Xu A."/>
            <person name="Ren Y."/>
            <person name="Zhang G."/>
            <person name="Bruford M.W."/>
            <person name="Li Q."/>
            <person name="Ma L."/>
            <person name="Guo Y."/>
            <person name="An N."/>
            <person name="Hu Y."/>
            <person name="Zheng Y."/>
            <person name="Shi Y."/>
            <person name="Li Z."/>
            <person name="Liu Q."/>
            <person name="Chen Y."/>
            <person name="Zhao J."/>
            <person name="Qu N."/>
            <person name="Zhao S."/>
            <person name="Tian F."/>
            <person name="Wang X."/>
            <person name="Wang H."/>
            <person name="Xu L."/>
            <person name="Liu X."/>
            <person name="Vinar T."/>
            <person name="Wang Y."/>
            <person name="Lam T.W."/>
            <person name="Yiu S.M."/>
            <person name="Liu S."/>
            <person name="Zhang H."/>
            <person name="Li D."/>
            <person name="Huang Y."/>
            <person name="Wang X."/>
            <person name="Yang G."/>
            <person name="Jiang Z."/>
            <person name="Wang J."/>
            <person name="Qin N."/>
            <person name="Li L."/>
            <person name="Li J."/>
            <person name="Bolund L."/>
            <person name="Kristiansen K."/>
            <person name="Wong G.K."/>
            <person name="Olson M."/>
            <person name="Zhang X."/>
            <person name="Li S."/>
            <person name="Yang H."/>
            <person name="Wang J."/>
            <person name="Wang J."/>
        </authorList>
    </citation>
    <scope>NUCLEOTIDE SEQUENCE [LARGE SCALE GENOMIC DNA]</scope>
</reference>
<reference evidence="2" key="2">
    <citation type="submission" date="2025-08" db="UniProtKB">
        <authorList>
            <consortium name="Ensembl"/>
        </authorList>
    </citation>
    <scope>IDENTIFICATION</scope>
</reference>
<evidence type="ECO:0000256" key="1">
    <source>
        <dbReference type="SAM" id="MobiDB-lite"/>
    </source>
</evidence>
<evidence type="ECO:0000313" key="3">
    <source>
        <dbReference type="Proteomes" id="UP000008912"/>
    </source>
</evidence>
<dbReference type="InParanoid" id="A0A7N5K0I4"/>